<dbReference type="PROSITE" id="PS51677">
    <property type="entry name" value="NODB"/>
    <property type="match status" value="1"/>
</dbReference>
<dbReference type="InterPro" id="IPR050248">
    <property type="entry name" value="Polysacc_deacetylase_ArnD"/>
</dbReference>
<keyword evidence="3" id="KW-1185">Reference proteome</keyword>
<name>A0ABU5RSL4_9CYAN</name>
<evidence type="ECO:0000313" key="3">
    <source>
        <dbReference type="Proteomes" id="UP001304461"/>
    </source>
</evidence>
<dbReference type="SUPFAM" id="SSF88713">
    <property type="entry name" value="Glycoside hydrolase/deacetylase"/>
    <property type="match status" value="1"/>
</dbReference>
<dbReference type="PANTHER" id="PTHR10587:SF137">
    <property type="entry name" value="4-DEOXY-4-FORMAMIDO-L-ARABINOSE-PHOSPHOUNDECAPRENOL DEFORMYLASE ARND-RELATED"/>
    <property type="match status" value="1"/>
</dbReference>
<dbReference type="Proteomes" id="UP001304461">
    <property type="component" value="Unassembled WGS sequence"/>
</dbReference>
<dbReference type="PANTHER" id="PTHR10587">
    <property type="entry name" value="GLYCOSYL TRANSFERASE-RELATED"/>
    <property type="match status" value="1"/>
</dbReference>
<dbReference type="Gene3D" id="3.20.20.370">
    <property type="entry name" value="Glycoside hydrolase/deacetylase"/>
    <property type="match status" value="1"/>
</dbReference>
<evidence type="ECO:0000313" key="2">
    <source>
        <dbReference type="EMBL" id="MEA5390753.1"/>
    </source>
</evidence>
<reference evidence="2 3" key="1">
    <citation type="submission" date="2023-12" db="EMBL/GenBank/DDBJ databases">
        <title>Baltic Sea Cyanobacteria.</title>
        <authorList>
            <person name="Delbaje E."/>
            <person name="Fewer D.P."/>
            <person name="Shishido T.K."/>
        </authorList>
    </citation>
    <scope>NUCLEOTIDE SEQUENCE [LARGE SCALE GENOMIC DNA]</scope>
    <source>
        <strain evidence="2 3">UHCC 0139</strain>
    </source>
</reference>
<dbReference type="Pfam" id="PF01522">
    <property type="entry name" value="Polysacc_deac_1"/>
    <property type="match status" value="1"/>
</dbReference>
<accession>A0ABU5RSL4</accession>
<proteinExistence type="predicted"/>
<protein>
    <submittedName>
        <fullName evidence="2">Polysaccharide deacetylase family protein</fullName>
    </submittedName>
</protein>
<gene>
    <name evidence="2" type="ORF">VB738_05695</name>
</gene>
<evidence type="ECO:0000259" key="1">
    <source>
        <dbReference type="PROSITE" id="PS51677"/>
    </source>
</evidence>
<feature type="domain" description="NodB homology" evidence="1">
    <location>
        <begin position="48"/>
        <end position="231"/>
    </location>
</feature>
<organism evidence="2 3">
    <name type="scientific">Cyanobium gracile UHCC 0139</name>
    <dbReference type="NCBI Taxonomy" id="3110308"/>
    <lineage>
        <taxon>Bacteria</taxon>
        <taxon>Bacillati</taxon>
        <taxon>Cyanobacteriota</taxon>
        <taxon>Cyanophyceae</taxon>
        <taxon>Synechococcales</taxon>
        <taxon>Prochlorococcaceae</taxon>
        <taxon>Cyanobium</taxon>
    </lineage>
</organism>
<dbReference type="InterPro" id="IPR002509">
    <property type="entry name" value="NODB_dom"/>
</dbReference>
<dbReference type="EMBL" id="JAYGHX010000002">
    <property type="protein sequence ID" value="MEA5390753.1"/>
    <property type="molecule type" value="Genomic_DNA"/>
</dbReference>
<comment type="caution">
    <text evidence="2">The sequence shown here is derived from an EMBL/GenBank/DDBJ whole genome shotgun (WGS) entry which is preliminary data.</text>
</comment>
<dbReference type="InterPro" id="IPR011330">
    <property type="entry name" value="Glyco_hydro/deAcase_b/a-brl"/>
</dbReference>
<sequence>MTLLLSVLALVLLLDLVVLVVLLPSLLIRLLLVPLFPRVVFCGRGRQKRLALTIDDGPSGPGSEALLALLRELEVPATFFLIGTHLDCDQRFPRRALQLGHDLGNHLWIDEPSAGLPPAVFQQQLVDTERVIARAAAPATLRWRWFRPGQGWFHQTMLDALAARRYRLVLGSIFPWDIRQPPLWFVRLFVRLNAHPGGILVLHDTPDLNRRTLETLRRIVPDLRRRGYRFVPLQELLDPAA</sequence>
<dbReference type="RefSeq" id="WP_323304819.1">
    <property type="nucleotide sequence ID" value="NZ_JAYGHX010000002.1"/>
</dbReference>